<organism evidence="4 5">
    <name type="scientific">Actinokineospora iranica</name>
    <dbReference type="NCBI Taxonomy" id="1271860"/>
    <lineage>
        <taxon>Bacteria</taxon>
        <taxon>Bacillati</taxon>
        <taxon>Actinomycetota</taxon>
        <taxon>Actinomycetes</taxon>
        <taxon>Pseudonocardiales</taxon>
        <taxon>Pseudonocardiaceae</taxon>
        <taxon>Actinokineospora</taxon>
    </lineage>
</organism>
<evidence type="ECO:0000313" key="5">
    <source>
        <dbReference type="Proteomes" id="UP000199501"/>
    </source>
</evidence>
<dbReference type="Pfam" id="PF00823">
    <property type="entry name" value="PPE"/>
    <property type="match status" value="1"/>
</dbReference>
<protein>
    <submittedName>
        <fullName evidence="4">PPE family protein</fullName>
    </submittedName>
</protein>
<dbReference type="STRING" id="1271860.SAMN05216174_102371"/>
<feature type="compositionally biased region" description="Gly residues" evidence="2">
    <location>
        <begin position="378"/>
        <end position="394"/>
    </location>
</feature>
<dbReference type="InterPro" id="IPR000030">
    <property type="entry name" value="PPE_dom"/>
</dbReference>
<sequence>MTGRIERDAGASEDNWAFYTHRKLFDMVHAEANGPGAVADAERAWLEFSALMIESRADTEQALAAAGVTWEGLAAEAMAAGTSPLAQWAGDSGEAGVATNTSVRDVGEAFAHTANHMPEPVPVTSTANSDFGGIAAGFVHLLGGQTDQDQQERAAQEAKQRAVELMRAYATVSDAAVGSVGAFVPPQSVAVAPAAPSVAGSAEGVFVGPTGSGRTRSGPAVEPPAPEPRAQARPAAEDRGGVAVPGDRDGTAVADADPVARQPNPGHQGTGSTSASGVVPPGATQSGDLLGRHSAGVARVGDQAPLLGAAERNRSAGGGEPDRGGAGRARGGEAFAGERGEQGRAEHSRGEHSHGEPGRGAPVAGEAQRRGEPAGRGAARGGGLGALPMGGGAGLPAEEDREHVAPAYLHERHDDFWDGDPYVSPPVLGAE</sequence>
<dbReference type="AlphaFoldDB" id="A0A1G6M5W9"/>
<feature type="domain" description="PPE" evidence="3">
    <location>
        <begin position="32"/>
        <end position="177"/>
    </location>
</feature>
<keyword evidence="5" id="KW-1185">Reference proteome</keyword>
<dbReference type="Gene3D" id="1.20.1260.20">
    <property type="entry name" value="PPE superfamily"/>
    <property type="match status" value="1"/>
</dbReference>
<feature type="compositionally biased region" description="Basic and acidic residues" evidence="2">
    <location>
        <begin position="398"/>
        <end position="407"/>
    </location>
</feature>
<evidence type="ECO:0000259" key="3">
    <source>
        <dbReference type="Pfam" id="PF00823"/>
    </source>
</evidence>
<comment type="similarity">
    <text evidence="1">Belongs to the mycobacterial PPE family.</text>
</comment>
<gene>
    <name evidence="4" type="ORF">SAMN05216174_102371</name>
</gene>
<dbReference type="RefSeq" id="WP_091449122.1">
    <property type="nucleotide sequence ID" value="NZ_FMZZ01000002.1"/>
</dbReference>
<evidence type="ECO:0000256" key="1">
    <source>
        <dbReference type="ARBA" id="ARBA00010652"/>
    </source>
</evidence>
<dbReference type="SUPFAM" id="SSF140459">
    <property type="entry name" value="PE/PPE dimer-like"/>
    <property type="match status" value="1"/>
</dbReference>
<feature type="compositionally biased region" description="Polar residues" evidence="2">
    <location>
        <begin position="265"/>
        <end position="276"/>
    </location>
</feature>
<accession>A0A1G6M5W9</accession>
<dbReference type="Proteomes" id="UP000199501">
    <property type="component" value="Unassembled WGS sequence"/>
</dbReference>
<name>A0A1G6M5W9_9PSEU</name>
<dbReference type="EMBL" id="FMZZ01000002">
    <property type="protein sequence ID" value="SDC50375.1"/>
    <property type="molecule type" value="Genomic_DNA"/>
</dbReference>
<dbReference type="OrthoDB" id="3700986at2"/>
<feature type="region of interest" description="Disordered" evidence="2">
    <location>
        <begin position="206"/>
        <end position="407"/>
    </location>
</feature>
<reference evidence="5" key="1">
    <citation type="submission" date="2016-10" db="EMBL/GenBank/DDBJ databases">
        <authorList>
            <person name="Varghese N."/>
            <person name="Submissions S."/>
        </authorList>
    </citation>
    <scope>NUCLEOTIDE SEQUENCE [LARGE SCALE GENOMIC DNA]</scope>
    <source>
        <strain evidence="5">IBRC-M 10403</strain>
    </source>
</reference>
<feature type="region of interest" description="Disordered" evidence="2">
    <location>
        <begin position="412"/>
        <end position="431"/>
    </location>
</feature>
<feature type="compositionally biased region" description="Basic and acidic residues" evidence="2">
    <location>
        <begin position="336"/>
        <end position="357"/>
    </location>
</feature>
<feature type="compositionally biased region" description="Basic and acidic residues" evidence="2">
    <location>
        <begin position="235"/>
        <end position="250"/>
    </location>
</feature>
<evidence type="ECO:0000256" key="2">
    <source>
        <dbReference type="SAM" id="MobiDB-lite"/>
    </source>
</evidence>
<proteinExistence type="inferred from homology"/>
<dbReference type="InterPro" id="IPR038332">
    <property type="entry name" value="PPE_sf"/>
</dbReference>
<evidence type="ECO:0000313" key="4">
    <source>
        <dbReference type="EMBL" id="SDC50375.1"/>
    </source>
</evidence>